<organism evidence="1 2">
    <name type="scientific">Sistotremastrum niveocremeum HHB9708</name>
    <dbReference type="NCBI Taxonomy" id="1314777"/>
    <lineage>
        <taxon>Eukaryota</taxon>
        <taxon>Fungi</taxon>
        <taxon>Dikarya</taxon>
        <taxon>Basidiomycota</taxon>
        <taxon>Agaricomycotina</taxon>
        <taxon>Agaricomycetes</taxon>
        <taxon>Sistotremastrales</taxon>
        <taxon>Sistotremastraceae</taxon>
        <taxon>Sertulicium</taxon>
        <taxon>Sertulicium niveocremeum</taxon>
    </lineage>
</organism>
<name>A0A164W5H6_9AGAM</name>
<dbReference type="CDD" id="cd02440">
    <property type="entry name" value="AdoMet_MTases"/>
    <property type="match status" value="1"/>
</dbReference>
<evidence type="ECO:0000313" key="1">
    <source>
        <dbReference type="EMBL" id="KZS94753.1"/>
    </source>
</evidence>
<dbReference type="GO" id="GO:0008168">
    <property type="term" value="F:methyltransferase activity"/>
    <property type="evidence" value="ECO:0007669"/>
    <property type="project" value="UniProtKB-KW"/>
</dbReference>
<dbReference type="Pfam" id="PF13489">
    <property type="entry name" value="Methyltransf_23"/>
    <property type="match status" value="1"/>
</dbReference>
<proteinExistence type="predicted"/>
<dbReference type="InterPro" id="IPR029063">
    <property type="entry name" value="SAM-dependent_MTases_sf"/>
</dbReference>
<dbReference type="Gene3D" id="3.40.50.150">
    <property type="entry name" value="Vaccinia Virus protein VP39"/>
    <property type="match status" value="1"/>
</dbReference>
<sequence length="316" mass="35274">MAQNPGDLRQLHGRGMNPISDAYTLPADFPEFDRLNLQHQIWKTVQRGLCPIPKSDLDVLLAPKANGAPSAILDLGCGSGIWCTDMAKIFPHANVVGFDLARSSPSDTPENCFFLQGNILDGLKDFYGQFDLVHSRTMVVHLKPNQRKWAINEIIKCVRPGGIVILADWDEPILSEHGQILPAAREDSEPGTPQSWLIRILNEVWHRSDPVLSVVRLAIRDALAENARVDQETITSALHNIPIGWDDGSIENGALLGQMMRMDLMEFVRAFKPVLQSRGVGEQVIDSWIEHADLEFSGADQRVITRLHSTWARILE</sequence>
<dbReference type="STRING" id="1314777.A0A164W5H6"/>
<protein>
    <submittedName>
        <fullName evidence="1">S-adenosyl-L-methionine-dependent methyltransferase</fullName>
    </submittedName>
</protein>
<dbReference type="PANTHER" id="PTHR43591">
    <property type="entry name" value="METHYLTRANSFERASE"/>
    <property type="match status" value="1"/>
</dbReference>
<reference evidence="1 2" key="1">
    <citation type="journal article" date="2016" name="Mol. Biol. Evol.">
        <title>Comparative Genomics of Early-Diverging Mushroom-Forming Fungi Provides Insights into the Origins of Lignocellulose Decay Capabilities.</title>
        <authorList>
            <person name="Nagy L.G."/>
            <person name="Riley R."/>
            <person name="Tritt A."/>
            <person name="Adam C."/>
            <person name="Daum C."/>
            <person name="Floudas D."/>
            <person name="Sun H."/>
            <person name="Yadav J.S."/>
            <person name="Pangilinan J."/>
            <person name="Larsson K.H."/>
            <person name="Matsuura K."/>
            <person name="Barry K."/>
            <person name="Labutti K."/>
            <person name="Kuo R."/>
            <person name="Ohm R.A."/>
            <person name="Bhattacharya S.S."/>
            <person name="Shirouzu T."/>
            <person name="Yoshinaga Y."/>
            <person name="Martin F.M."/>
            <person name="Grigoriev I.V."/>
            <person name="Hibbett D.S."/>
        </authorList>
    </citation>
    <scope>NUCLEOTIDE SEQUENCE [LARGE SCALE GENOMIC DNA]</scope>
    <source>
        <strain evidence="1 2">HHB9708</strain>
    </source>
</reference>
<dbReference type="SUPFAM" id="SSF53335">
    <property type="entry name" value="S-adenosyl-L-methionine-dependent methyltransferases"/>
    <property type="match status" value="1"/>
</dbReference>
<dbReference type="AlphaFoldDB" id="A0A164W5H6"/>
<accession>A0A164W5H6</accession>
<dbReference type="OrthoDB" id="2013972at2759"/>
<dbReference type="GO" id="GO:0032259">
    <property type="term" value="P:methylation"/>
    <property type="evidence" value="ECO:0007669"/>
    <property type="project" value="UniProtKB-KW"/>
</dbReference>
<evidence type="ECO:0000313" key="2">
    <source>
        <dbReference type="Proteomes" id="UP000076722"/>
    </source>
</evidence>
<dbReference type="Proteomes" id="UP000076722">
    <property type="component" value="Unassembled WGS sequence"/>
</dbReference>
<keyword evidence="2" id="KW-1185">Reference proteome</keyword>
<dbReference type="EMBL" id="KV419403">
    <property type="protein sequence ID" value="KZS94753.1"/>
    <property type="molecule type" value="Genomic_DNA"/>
</dbReference>
<keyword evidence="1" id="KW-0808">Transferase</keyword>
<dbReference type="PANTHER" id="PTHR43591:SF110">
    <property type="entry name" value="RHODANESE DOMAIN-CONTAINING PROTEIN"/>
    <property type="match status" value="1"/>
</dbReference>
<keyword evidence="1" id="KW-0489">Methyltransferase</keyword>
<gene>
    <name evidence="1" type="ORF">SISNIDRAFT_548740</name>
</gene>